<evidence type="ECO:0000259" key="6">
    <source>
        <dbReference type="PROSITE" id="PS51900"/>
    </source>
</evidence>
<dbReference type="RefSeq" id="WP_126639128.1">
    <property type="nucleotide sequence ID" value="NZ_BIFH01000023.1"/>
</dbReference>
<dbReference type="AlphaFoldDB" id="A0A401YR78"/>
<dbReference type="Proteomes" id="UP000286931">
    <property type="component" value="Unassembled WGS sequence"/>
</dbReference>
<evidence type="ECO:0000259" key="5">
    <source>
        <dbReference type="PROSITE" id="PS51898"/>
    </source>
</evidence>
<dbReference type="PROSITE" id="PS51898">
    <property type="entry name" value="TYR_RECOMBINASE"/>
    <property type="match status" value="1"/>
</dbReference>
<proteinExistence type="predicted"/>
<evidence type="ECO:0000256" key="3">
    <source>
        <dbReference type="ARBA" id="ARBA00023172"/>
    </source>
</evidence>
<dbReference type="Gene3D" id="1.10.150.130">
    <property type="match status" value="1"/>
</dbReference>
<protein>
    <submittedName>
        <fullName evidence="7">Site-specific integrase</fullName>
    </submittedName>
</protein>
<gene>
    <name evidence="7" type="ORF">EHYA_04798</name>
</gene>
<dbReference type="PANTHER" id="PTHR30349">
    <property type="entry name" value="PHAGE INTEGRASE-RELATED"/>
    <property type="match status" value="1"/>
</dbReference>
<feature type="domain" description="Tyr recombinase" evidence="5">
    <location>
        <begin position="179"/>
        <end position="399"/>
    </location>
</feature>
<dbReference type="OrthoDB" id="3175606at2"/>
<evidence type="ECO:0000256" key="4">
    <source>
        <dbReference type="PROSITE-ProRule" id="PRU01248"/>
    </source>
</evidence>
<name>A0A401YR78_9ACTN</name>
<dbReference type="GO" id="GO:0006310">
    <property type="term" value="P:DNA recombination"/>
    <property type="evidence" value="ECO:0007669"/>
    <property type="project" value="UniProtKB-KW"/>
</dbReference>
<dbReference type="Pfam" id="PF14659">
    <property type="entry name" value="Phage_int_SAM_3"/>
    <property type="match status" value="1"/>
</dbReference>
<evidence type="ECO:0000256" key="1">
    <source>
        <dbReference type="ARBA" id="ARBA00022908"/>
    </source>
</evidence>
<evidence type="ECO:0000313" key="7">
    <source>
        <dbReference type="EMBL" id="GCD97110.1"/>
    </source>
</evidence>
<keyword evidence="8" id="KW-1185">Reference proteome</keyword>
<reference evidence="7 8" key="1">
    <citation type="submission" date="2018-12" db="EMBL/GenBank/DDBJ databases">
        <title>Draft genome sequence of Embleya hyalina NBRC 13850T.</title>
        <authorList>
            <person name="Komaki H."/>
            <person name="Hosoyama A."/>
            <person name="Kimura A."/>
            <person name="Ichikawa N."/>
            <person name="Tamura T."/>
        </authorList>
    </citation>
    <scope>NUCLEOTIDE SEQUENCE [LARGE SCALE GENOMIC DNA]</scope>
    <source>
        <strain evidence="7 8">NBRC 13850</strain>
    </source>
</reference>
<evidence type="ECO:0000313" key="8">
    <source>
        <dbReference type="Proteomes" id="UP000286931"/>
    </source>
</evidence>
<dbReference type="InterPro" id="IPR002104">
    <property type="entry name" value="Integrase_catalytic"/>
</dbReference>
<dbReference type="SUPFAM" id="SSF56349">
    <property type="entry name" value="DNA breaking-rejoining enzymes"/>
    <property type="match status" value="1"/>
</dbReference>
<dbReference type="InterPro" id="IPR010998">
    <property type="entry name" value="Integrase_recombinase_N"/>
</dbReference>
<dbReference type="InterPro" id="IPR044068">
    <property type="entry name" value="CB"/>
</dbReference>
<dbReference type="InterPro" id="IPR013762">
    <property type="entry name" value="Integrase-like_cat_sf"/>
</dbReference>
<dbReference type="GO" id="GO:0015074">
    <property type="term" value="P:DNA integration"/>
    <property type="evidence" value="ECO:0007669"/>
    <property type="project" value="UniProtKB-KW"/>
</dbReference>
<keyword evidence="1" id="KW-0229">DNA integration</keyword>
<accession>A0A401YR78</accession>
<dbReference type="EMBL" id="BIFH01000023">
    <property type="protein sequence ID" value="GCD97110.1"/>
    <property type="molecule type" value="Genomic_DNA"/>
</dbReference>
<dbReference type="InterPro" id="IPR011010">
    <property type="entry name" value="DNA_brk_join_enz"/>
</dbReference>
<feature type="domain" description="Core-binding (CB)" evidence="6">
    <location>
        <begin position="72"/>
        <end position="155"/>
    </location>
</feature>
<keyword evidence="3" id="KW-0233">DNA recombination</keyword>
<dbReference type="InterPro" id="IPR050090">
    <property type="entry name" value="Tyrosine_recombinase_XerCD"/>
</dbReference>
<dbReference type="Gene3D" id="1.10.443.10">
    <property type="entry name" value="Intergrase catalytic core"/>
    <property type="match status" value="1"/>
</dbReference>
<evidence type="ECO:0000256" key="2">
    <source>
        <dbReference type="ARBA" id="ARBA00023125"/>
    </source>
</evidence>
<dbReference type="PROSITE" id="PS51900">
    <property type="entry name" value="CB"/>
    <property type="match status" value="1"/>
</dbReference>
<dbReference type="GO" id="GO:0003677">
    <property type="term" value="F:DNA binding"/>
    <property type="evidence" value="ECO:0007669"/>
    <property type="project" value="UniProtKB-UniRule"/>
</dbReference>
<dbReference type="PANTHER" id="PTHR30349:SF91">
    <property type="entry name" value="INTA PROTEIN"/>
    <property type="match status" value="1"/>
</dbReference>
<organism evidence="7 8">
    <name type="scientific">Embleya hyalina</name>
    <dbReference type="NCBI Taxonomy" id="516124"/>
    <lineage>
        <taxon>Bacteria</taxon>
        <taxon>Bacillati</taxon>
        <taxon>Actinomycetota</taxon>
        <taxon>Actinomycetes</taxon>
        <taxon>Kitasatosporales</taxon>
        <taxon>Streptomycetaceae</taxon>
        <taxon>Embleya</taxon>
    </lineage>
</organism>
<comment type="caution">
    <text evidence="7">The sequence shown here is derived from an EMBL/GenBank/DDBJ whole genome shotgun (WGS) entry which is preliminary data.</text>
</comment>
<sequence>MTAKKRRPNGASTIYQDKEGTWHGRVTVGTKDDGSPDRRHVRGQTQGVVIDKVRKLENLRDAGNVPKPGKPWTVKLWLTHWVEHISAPSVGVNTIAGYRVAVYHHLIPGLGAHRLDKLTPEHLERFYAKMEKNGSAPATAHQAHRTIRTALNVAVRRGHLARNPASLANAPRLNDDEDTEVEPYSVEEIGRILHIAEQQRNGARWAIALALGLRQGEALGLQWAHVDLDNGLMRVRRNRLRPKYRHGCAEVEPCGRKHAGYCPERVPIRPDTKGTKSRAGRRVIAIPDALLAILKQHKEEQDRERDKAAQLWHDGGWVFATEIGQPTNPRTDYTHWKRLLTTAGVRDGRLHDARHTAATVLLLLRVPGRVVMAIMGWSSAAMLRRYQHAIEPILKDAARQVDGLLWAPPDGDEEGPDKAN</sequence>
<keyword evidence="2 4" id="KW-0238">DNA-binding</keyword>
<dbReference type="Pfam" id="PF00589">
    <property type="entry name" value="Phage_integrase"/>
    <property type="match status" value="1"/>
</dbReference>
<dbReference type="InterPro" id="IPR004107">
    <property type="entry name" value="Integrase_SAM-like_N"/>
</dbReference>
<dbReference type="CDD" id="cd01189">
    <property type="entry name" value="INT_ICEBs1_C_like"/>
    <property type="match status" value="1"/>
</dbReference>